<feature type="transmembrane region" description="Helical" evidence="1">
    <location>
        <begin position="12"/>
        <end position="34"/>
    </location>
</feature>
<accession>A0AAP0PJ71</accession>
<keyword evidence="3" id="KW-1185">Reference proteome</keyword>
<dbReference type="Proteomes" id="UP001420932">
    <property type="component" value="Unassembled WGS sequence"/>
</dbReference>
<evidence type="ECO:0000313" key="2">
    <source>
        <dbReference type="EMBL" id="KAK9142721.1"/>
    </source>
</evidence>
<keyword evidence="1" id="KW-1133">Transmembrane helix</keyword>
<name>A0AAP0PJ71_9MAGN</name>
<evidence type="ECO:0000256" key="1">
    <source>
        <dbReference type="SAM" id="Phobius"/>
    </source>
</evidence>
<evidence type="ECO:0000313" key="3">
    <source>
        <dbReference type="Proteomes" id="UP001420932"/>
    </source>
</evidence>
<keyword evidence="1" id="KW-0812">Transmembrane</keyword>
<reference evidence="2 3" key="1">
    <citation type="submission" date="2024-01" db="EMBL/GenBank/DDBJ databases">
        <title>Genome assemblies of Stephania.</title>
        <authorList>
            <person name="Yang L."/>
        </authorList>
    </citation>
    <scope>NUCLEOTIDE SEQUENCE [LARGE SCALE GENOMIC DNA]</scope>
    <source>
        <strain evidence="2">YNDBR</strain>
        <tissue evidence="2">Leaf</tissue>
    </source>
</reference>
<sequence>MDLTSRCSPSHSWTFPLIPVSSLPLLIKIVLLTYGCKTILKTPFSALYFCSSSFPSVLSTLGCSLSNHCPKTSSRPSLFLSTVTVMDGRSAEGNKSWIKGIALAPSKAMSLRAGLCPAMSRKTWPSLVAGKVMAKAWLSIKDL</sequence>
<organism evidence="2 3">
    <name type="scientific">Stephania yunnanensis</name>
    <dbReference type="NCBI Taxonomy" id="152371"/>
    <lineage>
        <taxon>Eukaryota</taxon>
        <taxon>Viridiplantae</taxon>
        <taxon>Streptophyta</taxon>
        <taxon>Embryophyta</taxon>
        <taxon>Tracheophyta</taxon>
        <taxon>Spermatophyta</taxon>
        <taxon>Magnoliopsida</taxon>
        <taxon>Ranunculales</taxon>
        <taxon>Menispermaceae</taxon>
        <taxon>Menispermoideae</taxon>
        <taxon>Cissampelideae</taxon>
        <taxon>Stephania</taxon>
    </lineage>
</organism>
<proteinExistence type="predicted"/>
<keyword evidence="1" id="KW-0472">Membrane</keyword>
<comment type="caution">
    <text evidence="2">The sequence shown here is derived from an EMBL/GenBank/DDBJ whole genome shotgun (WGS) entry which is preliminary data.</text>
</comment>
<dbReference type="AlphaFoldDB" id="A0AAP0PJ71"/>
<protein>
    <submittedName>
        <fullName evidence="2">Uncharacterized protein</fullName>
    </submittedName>
</protein>
<gene>
    <name evidence="2" type="ORF">Syun_012121</name>
</gene>
<dbReference type="EMBL" id="JBBNAF010000005">
    <property type="protein sequence ID" value="KAK9142721.1"/>
    <property type="molecule type" value="Genomic_DNA"/>
</dbReference>